<evidence type="ECO:0000256" key="10">
    <source>
        <dbReference type="ARBA" id="ARBA00029289"/>
    </source>
</evidence>
<keyword evidence="4 12" id="KW-0963">Cytoplasm</keyword>
<evidence type="ECO:0000256" key="5">
    <source>
        <dbReference type="ARBA" id="ARBA00022670"/>
    </source>
</evidence>
<evidence type="ECO:0000256" key="1">
    <source>
        <dbReference type="ARBA" id="ARBA00004496"/>
    </source>
</evidence>
<dbReference type="Pfam" id="PF03416">
    <property type="entry name" value="Peptidase_C54"/>
    <property type="match status" value="1"/>
</dbReference>
<evidence type="ECO:0000256" key="4">
    <source>
        <dbReference type="ARBA" id="ARBA00022490"/>
    </source>
</evidence>
<comment type="function">
    <text evidence="12">Cysteine protease that plays a key role in autophagy by mediating both proteolytic activation and delipidation of ATG8 family proteins.</text>
</comment>
<keyword evidence="15" id="KW-1185">Reference proteome</keyword>
<dbReference type="GO" id="GO:0005737">
    <property type="term" value="C:cytoplasm"/>
    <property type="evidence" value="ECO:0007669"/>
    <property type="project" value="UniProtKB-SubCell"/>
</dbReference>
<dbReference type="GO" id="GO:0015031">
    <property type="term" value="P:protein transport"/>
    <property type="evidence" value="ECO:0007669"/>
    <property type="project" value="UniProtKB-KW"/>
</dbReference>
<reference evidence="14" key="2">
    <citation type="submission" date="2025-08" db="UniProtKB">
        <authorList>
            <consortium name="Ensembl"/>
        </authorList>
    </citation>
    <scope>IDENTIFICATION</scope>
</reference>
<keyword evidence="7" id="KW-0788">Thiol protease</keyword>
<dbReference type="PANTHER" id="PTHR22624">
    <property type="entry name" value="CYSTEINE PROTEASE ATG4"/>
    <property type="match status" value="1"/>
</dbReference>
<name>A0A8V5GI48_MELUD</name>
<dbReference type="GO" id="GO:0034727">
    <property type="term" value="P:piecemeal microautophagy of the nucleus"/>
    <property type="evidence" value="ECO:0007669"/>
    <property type="project" value="TreeGrafter"/>
</dbReference>
<evidence type="ECO:0000256" key="3">
    <source>
        <dbReference type="ARBA" id="ARBA00022448"/>
    </source>
</evidence>
<proteinExistence type="inferred from homology"/>
<evidence type="ECO:0000256" key="8">
    <source>
        <dbReference type="ARBA" id="ARBA00022927"/>
    </source>
</evidence>
<dbReference type="InterPro" id="IPR046792">
    <property type="entry name" value="Peptidase_C54_cat"/>
</dbReference>
<evidence type="ECO:0000256" key="2">
    <source>
        <dbReference type="ARBA" id="ARBA00010958"/>
    </source>
</evidence>
<dbReference type="GO" id="GO:0035973">
    <property type="term" value="P:aggrephagy"/>
    <property type="evidence" value="ECO:0007669"/>
    <property type="project" value="TreeGrafter"/>
</dbReference>
<dbReference type="EC" id="3.4.22.-" evidence="12"/>
<keyword evidence="3" id="KW-0813">Transport</keyword>
<dbReference type="Ensembl" id="ENSMUNT00000032204.1">
    <property type="protein sequence ID" value="ENSMUNP00000024302.1"/>
    <property type="gene ID" value="ENSMUNG00000020690.1"/>
</dbReference>
<protein>
    <recommendedName>
        <fullName evidence="12">Cysteine protease</fullName>
        <ecNumber evidence="12">3.4.22.-</ecNumber>
    </recommendedName>
</protein>
<evidence type="ECO:0000313" key="14">
    <source>
        <dbReference type="Ensembl" id="ENSMUNP00000024302.1"/>
    </source>
</evidence>
<evidence type="ECO:0000256" key="11">
    <source>
        <dbReference type="ARBA" id="ARBA00029362"/>
    </source>
</evidence>
<keyword evidence="8 12" id="KW-0653">Protein transport</keyword>
<dbReference type="GO" id="GO:0019786">
    <property type="term" value="F:protein-phosphatidylethanolamide deconjugating activity"/>
    <property type="evidence" value="ECO:0007669"/>
    <property type="project" value="InterPro"/>
</dbReference>
<evidence type="ECO:0000256" key="13">
    <source>
        <dbReference type="SAM" id="MobiDB-lite"/>
    </source>
</evidence>
<comment type="catalytic activity">
    <reaction evidence="11">
        <text>[protein]-C-terminal L-amino acid-glycyl-phosphatidylethanolamide + H2O = [protein]-C-terminal L-amino acid-glycine + a 1,2-diacyl-sn-glycero-3-phosphoethanolamine</text>
        <dbReference type="Rhea" id="RHEA:67548"/>
        <dbReference type="Rhea" id="RHEA-COMP:17323"/>
        <dbReference type="Rhea" id="RHEA-COMP:17324"/>
        <dbReference type="ChEBI" id="CHEBI:15377"/>
        <dbReference type="ChEBI" id="CHEBI:64612"/>
        <dbReference type="ChEBI" id="CHEBI:172940"/>
        <dbReference type="ChEBI" id="CHEBI:172941"/>
    </reaction>
    <physiologicalReaction direction="left-to-right" evidence="11">
        <dbReference type="Rhea" id="RHEA:67549"/>
    </physiologicalReaction>
</comment>
<dbReference type="GO" id="GO:0000045">
    <property type="term" value="P:autophagosome assembly"/>
    <property type="evidence" value="ECO:0007669"/>
    <property type="project" value="TreeGrafter"/>
</dbReference>
<evidence type="ECO:0000313" key="15">
    <source>
        <dbReference type="Proteomes" id="UP000694405"/>
    </source>
</evidence>
<dbReference type="Proteomes" id="UP000694405">
    <property type="component" value="Unassembled WGS sequence"/>
</dbReference>
<dbReference type="GO" id="GO:0000423">
    <property type="term" value="P:mitophagy"/>
    <property type="evidence" value="ECO:0007669"/>
    <property type="project" value="TreeGrafter"/>
</dbReference>
<organism evidence="14 15">
    <name type="scientific">Melopsittacus undulatus</name>
    <name type="common">Budgerigar</name>
    <name type="synonym">Psittacus undulatus</name>
    <dbReference type="NCBI Taxonomy" id="13146"/>
    <lineage>
        <taxon>Eukaryota</taxon>
        <taxon>Metazoa</taxon>
        <taxon>Chordata</taxon>
        <taxon>Craniata</taxon>
        <taxon>Vertebrata</taxon>
        <taxon>Euteleostomi</taxon>
        <taxon>Archelosauria</taxon>
        <taxon>Archosauria</taxon>
        <taxon>Dinosauria</taxon>
        <taxon>Saurischia</taxon>
        <taxon>Theropoda</taxon>
        <taxon>Coelurosauria</taxon>
        <taxon>Aves</taxon>
        <taxon>Neognathae</taxon>
        <taxon>Neoaves</taxon>
        <taxon>Telluraves</taxon>
        <taxon>Australaves</taxon>
        <taxon>Psittaciformes</taxon>
        <taxon>Psittaculidae</taxon>
        <taxon>Melopsittacus</taxon>
    </lineage>
</organism>
<evidence type="ECO:0000256" key="7">
    <source>
        <dbReference type="ARBA" id="ARBA00022807"/>
    </source>
</evidence>
<comment type="subcellular location">
    <subcellularLocation>
        <location evidence="1 12">Cytoplasm</location>
    </subcellularLocation>
</comment>
<feature type="region of interest" description="Disordered" evidence="13">
    <location>
        <begin position="123"/>
        <end position="160"/>
    </location>
</feature>
<dbReference type="InterPro" id="IPR038765">
    <property type="entry name" value="Papain-like_cys_pep_sf"/>
</dbReference>
<reference evidence="14" key="3">
    <citation type="submission" date="2025-09" db="UniProtKB">
        <authorList>
            <consortium name="Ensembl"/>
        </authorList>
    </citation>
    <scope>IDENTIFICATION</scope>
</reference>
<dbReference type="GO" id="GO:0016485">
    <property type="term" value="P:protein processing"/>
    <property type="evidence" value="ECO:0007669"/>
    <property type="project" value="TreeGrafter"/>
</dbReference>
<evidence type="ECO:0000256" key="9">
    <source>
        <dbReference type="ARBA" id="ARBA00023006"/>
    </source>
</evidence>
<comment type="similarity">
    <text evidence="2 12">Belongs to the peptidase C54 family.</text>
</comment>
<keyword evidence="6 12" id="KW-0378">Hydrolase</keyword>
<keyword evidence="5 12" id="KW-0645">Protease</keyword>
<reference evidence="14" key="1">
    <citation type="submission" date="2020-03" db="EMBL/GenBank/DDBJ databases">
        <title>Melopsittacus undulatus (budgerigar) genome, bMelUnd1, maternal haplotype with Z.</title>
        <authorList>
            <person name="Gedman G."/>
            <person name="Mountcastle J."/>
            <person name="Haase B."/>
            <person name="Formenti G."/>
            <person name="Wright T."/>
            <person name="Apodaca J."/>
            <person name="Pelan S."/>
            <person name="Chow W."/>
            <person name="Rhie A."/>
            <person name="Howe K."/>
            <person name="Fedrigo O."/>
            <person name="Jarvis E.D."/>
        </authorList>
    </citation>
    <scope>NUCLEOTIDE SEQUENCE [LARGE SCALE GENOMIC DNA]</scope>
</reference>
<accession>A0A8V5GI48</accession>
<sequence length="175" mass="18604">MLPSPGSSTGDPTAATLPLRGSQIPAAVAKAPAAFSLLRERQTGKNDFLLYLDPHYCSPGNYPDTHTPLFQSFQCRSLRKMPFGKMDPSCTIGFYAGAGTGLDALCKDLSRVTPERYPLFTLVEGGGRGDGAPPSSGDVSPPRDPLRGRGVRVPLSTHHTPPTGLNHCGLWGGWD</sequence>
<comment type="catalytic activity">
    <reaction evidence="10">
        <text>[protein]-C-terminal L-amino acid-glycyl-phosphatidylserine + H2O = [protein]-C-terminal L-amino acid-glycine + a 1,2-diacyl-sn-glycero-3-phospho-L-serine</text>
        <dbReference type="Rhea" id="RHEA:67576"/>
        <dbReference type="Rhea" id="RHEA-COMP:17324"/>
        <dbReference type="Rhea" id="RHEA-COMP:17326"/>
        <dbReference type="ChEBI" id="CHEBI:15377"/>
        <dbReference type="ChEBI" id="CHEBI:57262"/>
        <dbReference type="ChEBI" id="CHEBI:172940"/>
        <dbReference type="ChEBI" id="CHEBI:172942"/>
    </reaction>
    <physiologicalReaction direction="left-to-right" evidence="10">
        <dbReference type="Rhea" id="RHEA:67577"/>
    </physiologicalReaction>
</comment>
<dbReference type="SUPFAM" id="SSF54001">
    <property type="entry name" value="Cysteine proteinases"/>
    <property type="match status" value="1"/>
</dbReference>
<dbReference type="GO" id="GO:0004197">
    <property type="term" value="F:cysteine-type endopeptidase activity"/>
    <property type="evidence" value="ECO:0007669"/>
    <property type="project" value="TreeGrafter"/>
</dbReference>
<dbReference type="AlphaFoldDB" id="A0A8V5GI48"/>
<evidence type="ECO:0000256" key="12">
    <source>
        <dbReference type="RuleBase" id="RU363115"/>
    </source>
</evidence>
<dbReference type="PANTHER" id="PTHR22624:SF36">
    <property type="entry name" value="CYSTEINE PROTEASE ATG4D"/>
    <property type="match status" value="1"/>
</dbReference>
<evidence type="ECO:0000256" key="6">
    <source>
        <dbReference type="ARBA" id="ARBA00022801"/>
    </source>
</evidence>
<keyword evidence="9 12" id="KW-0072">Autophagy</keyword>
<dbReference type="InterPro" id="IPR005078">
    <property type="entry name" value="Peptidase_C54"/>
</dbReference>